<dbReference type="AlphaFoldDB" id="A0A5C6W6V8"/>
<accession>A0A5C6W6V8</accession>
<name>A0A5C6W6V8_9BACI</name>
<dbReference type="Pfam" id="PF13040">
    <property type="entry name" value="Fur_reg_FbpB"/>
    <property type="match status" value="1"/>
</dbReference>
<dbReference type="Proteomes" id="UP000321363">
    <property type="component" value="Unassembled WGS sequence"/>
</dbReference>
<dbReference type="InterPro" id="IPR025004">
    <property type="entry name" value="SenN/SenS"/>
</dbReference>
<reference evidence="1 2" key="1">
    <citation type="journal article" date="2005" name="Int. J. Syst. Evol. Microbiol.">
        <title>Bacillus litoralis sp. nov., isolated from a tidal flat of the Yellow Sea in Korea.</title>
        <authorList>
            <person name="Yoon J.H."/>
            <person name="Oh T.K."/>
        </authorList>
    </citation>
    <scope>NUCLEOTIDE SEQUENCE [LARGE SCALE GENOMIC DNA]</scope>
    <source>
        <strain evidence="1 2">SW-211</strain>
    </source>
</reference>
<comment type="caution">
    <text evidence="1">The sequence shown here is derived from an EMBL/GenBank/DDBJ whole genome shotgun (WGS) entry which is preliminary data.</text>
</comment>
<dbReference type="RefSeq" id="WP_146947066.1">
    <property type="nucleotide sequence ID" value="NZ_VOQF01000003.1"/>
</dbReference>
<keyword evidence="2" id="KW-1185">Reference proteome</keyword>
<dbReference type="EMBL" id="VOQF01000003">
    <property type="protein sequence ID" value="TXC92197.1"/>
    <property type="molecule type" value="Genomic_DNA"/>
</dbReference>
<gene>
    <name evidence="1" type="ORF">FS935_05160</name>
</gene>
<sequence>MRKNKKKTFEELVLENKQQLLKDQEALDRIEERWEQRMLKKLD</sequence>
<evidence type="ECO:0000313" key="2">
    <source>
        <dbReference type="Proteomes" id="UP000321363"/>
    </source>
</evidence>
<protein>
    <submittedName>
        <fullName evidence="1">FbpB family small basic protein</fullName>
    </submittedName>
</protein>
<organism evidence="1 2">
    <name type="scientific">Metabacillus litoralis</name>
    <dbReference type="NCBI Taxonomy" id="152268"/>
    <lineage>
        <taxon>Bacteria</taxon>
        <taxon>Bacillati</taxon>
        <taxon>Bacillota</taxon>
        <taxon>Bacilli</taxon>
        <taxon>Bacillales</taxon>
        <taxon>Bacillaceae</taxon>
        <taxon>Metabacillus</taxon>
    </lineage>
</organism>
<evidence type="ECO:0000313" key="1">
    <source>
        <dbReference type="EMBL" id="TXC92197.1"/>
    </source>
</evidence>
<dbReference type="OrthoDB" id="2991278at2"/>
<proteinExistence type="predicted"/>